<dbReference type="Proteomes" id="UP000324831">
    <property type="component" value="Unassembled WGS sequence"/>
</dbReference>
<sequence>MDPIKVAAGAGAAALVVGGTAYGIYNSIDSMPECDLLYSKTGFGSSGDYTNGKYGFSYGRYLVDPDKLENSKNKDWWEWAFRLWKTKDSSQLGKKFQTVSFSYKEDSDTSNKDKALNQICKSAYKDSKENILSPSAAKEDSKFQESDVWMFCSISPNRNKPILLVNSEDDTDKGIVGDAGSNTKWGKSKKDNLVSTRVKGNDWFWDLKDRELKSADLSSVTDTNNLFKKGKGTGRHVKQICQDAYNEISSNTTVVTEQNLKDYCYLEKTSN</sequence>
<proteinExistence type="predicted"/>
<accession>A0A478FQ88</accession>
<comment type="caution">
    <text evidence="1">The sequence shown here is derived from an EMBL/GenBank/DDBJ whole genome shotgun (WGS) entry which is preliminary data.</text>
</comment>
<protein>
    <submittedName>
        <fullName evidence="1">Uncharacterized protein</fullName>
    </submittedName>
</protein>
<evidence type="ECO:0000313" key="1">
    <source>
        <dbReference type="EMBL" id="GCE63462.1"/>
    </source>
</evidence>
<dbReference type="AlphaFoldDB" id="A0A478FQ88"/>
<evidence type="ECO:0000313" key="2">
    <source>
        <dbReference type="Proteomes" id="UP000324831"/>
    </source>
</evidence>
<organism evidence="1 2">
    <name type="scientific">Candidatus Mycoplasma haematohominis</name>
    <dbReference type="NCBI Taxonomy" id="1494318"/>
    <lineage>
        <taxon>Bacteria</taxon>
        <taxon>Bacillati</taxon>
        <taxon>Mycoplasmatota</taxon>
        <taxon>Mollicutes</taxon>
        <taxon>Mycoplasmataceae</taxon>
        <taxon>Mycoplasma</taxon>
    </lineage>
</organism>
<reference evidence="1 2" key="1">
    <citation type="submission" date="2019-01" db="EMBL/GenBank/DDBJ databases">
        <title>Draft genome sequences of Candidatus Mycoplasma haemohominis SWG34-3 identified from a patient with pyrexia, anemia and liver dysfunction.</title>
        <authorList>
            <person name="Sekizuka T."/>
            <person name="Hattori N."/>
            <person name="Katano H."/>
            <person name="Takuma T."/>
            <person name="Ito T."/>
            <person name="Arai N."/>
            <person name="Yanai R."/>
            <person name="Ishii S."/>
            <person name="Miura Y."/>
            <person name="Tokunaga T."/>
            <person name="Watanabe H."/>
            <person name="Nomura N."/>
            <person name="Eguchi J."/>
            <person name="Arai T."/>
            <person name="Hasegawa H."/>
            <person name="Nakamaki T."/>
            <person name="Wakita T."/>
            <person name="Niki Y."/>
            <person name="Kuroda M."/>
        </authorList>
    </citation>
    <scope>NUCLEOTIDE SEQUENCE [LARGE SCALE GENOMIC DNA]</scope>
    <source>
        <strain evidence="1">SWG34-3</strain>
    </source>
</reference>
<dbReference type="EMBL" id="BIMN01000002">
    <property type="protein sequence ID" value="GCE63462.1"/>
    <property type="molecule type" value="Genomic_DNA"/>
</dbReference>
<gene>
    <name evidence="1" type="ORF">MHSWG343_04590</name>
</gene>
<name>A0A478FQ88_9MOLU</name>